<dbReference type="Gene3D" id="2.40.170.20">
    <property type="entry name" value="TonB-dependent receptor, beta-barrel domain"/>
    <property type="match status" value="1"/>
</dbReference>
<sequence>MKKLKLKYPKVLAASLIILSGNTLADEIKQVDIEKITVSPTGLISYVSASASKSDTPIIESPVSVSVLTSERIQDLGAENLQEAIGYVAGVFNGPYGVDTRGDWANIRGVAPVQYLDGLQLMFGYYNNARPNTYNMERIEILKGPSSMLYGQGSTGGIINMVTKRPHAQTEGEIIAQVGNFGRKQIAGDFNTTLTEDGSVEARFVGLYRESGTQTDFVDNDATFFAPSLAWHINENTSLTVLANIQKNESGSSTQFFPHEGTLLPAEHGQIDSRRFVSEPGWDKYDTEQNAVTLILEHTLNEDFSISWSSRYLESEAIYRTMYAWPPKLQDDKRSIERNFSLQDASSDTITSDLQLHGLIYTGNLEHNLVLGIDYQSADTDTDRLYLTPASIKAAIGLDVNTSLDLYNPDYGQTGFLPTTALIPDTPGKNDRQLGFYIQDTIKYDNWVFNAALRRDKVKSKSDAADSVKATQSATTGRLGILYSFENGIAPYASYSESFLPIYGSRPQGGDFKPQEGEQVEVGVKFQPQGTEHLITASYFDITDKNKKRVVSPEITVQDGSVDIEGFEIEAQLEFDQFDVYSAYAYTKSEQETSDKTLAELVQLYASGQISYLSQALTDTAPLSATPKHMLNTWVTYRPEQSFEGFKVGAGFRYVGETYDGSRDITFMSQAINTRKVTDSYTLFDFMIGYEFDNIDINLNIKNLTDKTVVTSCLYRGDCFYGQRRTVTANIKYKF</sequence>
<dbReference type="Pfam" id="PF07715">
    <property type="entry name" value="Plug"/>
    <property type="match status" value="1"/>
</dbReference>
<reference evidence="19 20" key="1">
    <citation type="submission" date="2018-01" db="EMBL/GenBank/DDBJ databases">
        <authorList>
            <person name="Paulsen S."/>
            <person name="Gram L.K."/>
        </authorList>
    </citation>
    <scope>NUCLEOTIDE SEQUENCE [LARGE SCALE GENOMIC DNA]</scope>
    <source>
        <strain evidence="19 20">S3790</strain>
    </source>
</reference>
<keyword evidence="10 15" id="KW-0798">TonB box</keyword>
<evidence type="ECO:0000259" key="17">
    <source>
        <dbReference type="Pfam" id="PF00593"/>
    </source>
</evidence>
<evidence type="ECO:0000313" key="19">
    <source>
        <dbReference type="EMBL" id="TMO68864.1"/>
    </source>
</evidence>
<dbReference type="GO" id="GO:0038023">
    <property type="term" value="F:signaling receptor activity"/>
    <property type="evidence" value="ECO:0007669"/>
    <property type="project" value="InterPro"/>
</dbReference>
<dbReference type="PROSITE" id="PS52016">
    <property type="entry name" value="TONB_DEPENDENT_REC_3"/>
    <property type="match status" value="1"/>
</dbReference>
<dbReference type="EMBL" id="PNBX01000028">
    <property type="protein sequence ID" value="TMO68864.1"/>
    <property type="molecule type" value="Genomic_DNA"/>
</dbReference>
<evidence type="ECO:0000313" key="20">
    <source>
        <dbReference type="Proteomes" id="UP000307217"/>
    </source>
</evidence>
<dbReference type="AlphaFoldDB" id="A0A5S3VBF1"/>
<evidence type="ECO:0000256" key="14">
    <source>
        <dbReference type="PROSITE-ProRule" id="PRU01360"/>
    </source>
</evidence>
<comment type="caution">
    <text evidence="19">The sequence shown here is derived from an EMBL/GenBank/DDBJ whole genome shotgun (WGS) entry which is preliminary data.</text>
</comment>
<dbReference type="FunFam" id="2.170.130.10:FF:000001">
    <property type="entry name" value="Catecholate siderophore TonB-dependent receptor"/>
    <property type="match status" value="1"/>
</dbReference>
<keyword evidence="7 16" id="KW-0732">Signal</keyword>
<protein>
    <submittedName>
        <fullName evidence="19">TonB-dependent siderophore receptor</fullName>
    </submittedName>
</protein>
<keyword evidence="13 14" id="KW-0998">Cell outer membrane</keyword>
<keyword evidence="9" id="KW-0406">Ion transport</keyword>
<feature type="chain" id="PRO_5024427744" evidence="16">
    <location>
        <begin position="26"/>
        <end position="735"/>
    </location>
</feature>
<evidence type="ECO:0000256" key="1">
    <source>
        <dbReference type="ARBA" id="ARBA00004571"/>
    </source>
</evidence>
<dbReference type="InterPro" id="IPR000531">
    <property type="entry name" value="Beta-barrel_TonB"/>
</dbReference>
<evidence type="ECO:0000256" key="12">
    <source>
        <dbReference type="ARBA" id="ARBA00023170"/>
    </source>
</evidence>
<dbReference type="InterPro" id="IPR012910">
    <property type="entry name" value="Plug_dom"/>
</dbReference>
<keyword evidence="5" id="KW-0410">Iron transport</keyword>
<evidence type="ECO:0000256" key="3">
    <source>
        <dbReference type="ARBA" id="ARBA00022448"/>
    </source>
</evidence>
<dbReference type="InterPro" id="IPR039426">
    <property type="entry name" value="TonB-dep_rcpt-like"/>
</dbReference>
<reference evidence="20" key="2">
    <citation type="submission" date="2019-06" db="EMBL/GenBank/DDBJ databases">
        <title>Co-occurence of chitin degradation, pigmentation and bioactivity in marine Pseudoalteromonas.</title>
        <authorList>
            <person name="Sonnenschein E.C."/>
            <person name="Bech P.K."/>
        </authorList>
    </citation>
    <scope>NUCLEOTIDE SEQUENCE [LARGE SCALE GENOMIC DNA]</scope>
    <source>
        <strain evidence="20">S3790</strain>
    </source>
</reference>
<name>A0A5S3VBF1_9GAMM</name>
<evidence type="ECO:0000256" key="13">
    <source>
        <dbReference type="ARBA" id="ARBA00023237"/>
    </source>
</evidence>
<keyword evidence="11 14" id="KW-0472">Membrane</keyword>
<evidence type="ECO:0000256" key="10">
    <source>
        <dbReference type="ARBA" id="ARBA00023077"/>
    </source>
</evidence>
<evidence type="ECO:0000256" key="5">
    <source>
        <dbReference type="ARBA" id="ARBA00022496"/>
    </source>
</evidence>
<comment type="similarity">
    <text evidence="2 14 15">Belongs to the TonB-dependent receptor family.</text>
</comment>
<dbReference type="InterPro" id="IPR037066">
    <property type="entry name" value="Plug_dom_sf"/>
</dbReference>
<feature type="domain" description="TonB-dependent receptor-like beta-barrel" evidence="17">
    <location>
        <begin position="233"/>
        <end position="704"/>
    </location>
</feature>
<evidence type="ECO:0000256" key="9">
    <source>
        <dbReference type="ARBA" id="ARBA00023065"/>
    </source>
</evidence>
<dbReference type="CDD" id="cd01347">
    <property type="entry name" value="ligand_gated_channel"/>
    <property type="match status" value="1"/>
</dbReference>
<evidence type="ECO:0000256" key="4">
    <source>
        <dbReference type="ARBA" id="ARBA00022452"/>
    </source>
</evidence>
<dbReference type="NCBIfam" id="TIGR01783">
    <property type="entry name" value="TonB-siderophor"/>
    <property type="match status" value="1"/>
</dbReference>
<keyword evidence="4 14" id="KW-1134">Transmembrane beta strand</keyword>
<gene>
    <name evidence="19" type="ORF">CWC19_07275</name>
</gene>
<dbReference type="PANTHER" id="PTHR32552:SF68">
    <property type="entry name" value="FERRICHROME OUTER MEMBRANE TRANSPORTER_PHAGE RECEPTOR"/>
    <property type="match status" value="1"/>
</dbReference>
<dbReference type="PANTHER" id="PTHR32552">
    <property type="entry name" value="FERRICHROME IRON RECEPTOR-RELATED"/>
    <property type="match status" value="1"/>
</dbReference>
<evidence type="ECO:0000256" key="11">
    <source>
        <dbReference type="ARBA" id="ARBA00023136"/>
    </source>
</evidence>
<dbReference type="GO" id="GO:0015891">
    <property type="term" value="P:siderophore transport"/>
    <property type="evidence" value="ECO:0007669"/>
    <property type="project" value="InterPro"/>
</dbReference>
<evidence type="ECO:0000256" key="15">
    <source>
        <dbReference type="RuleBase" id="RU003357"/>
    </source>
</evidence>
<dbReference type="GO" id="GO:0009279">
    <property type="term" value="C:cell outer membrane"/>
    <property type="evidence" value="ECO:0007669"/>
    <property type="project" value="UniProtKB-SubCell"/>
</dbReference>
<dbReference type="SUPFAM" id="SSF56935">
    <property type="entry name" value="Porins"/>
    <property type="match status" value="1"/>
</dbReference>
<dbReference type="OrthoDB" id="127311at2"/>
<dbReference type="Gene3D" id="2.170.130.10">
    <property type="entry name" value="TonB-dependent receptor, plug domain"/>
    <property type="match status" value="1"/>
</dbReference>
<evidence type="ECO:0000256" key="2">
    <source>
        <dbReference type="ARBA" id="ARBA00009810"/>
    </source>
</evidence>
<keyword evidence="8" id="KW-0408">Iron</keyword>
<evidence type="ECO:0000256" key="8">
    <source>
        <dbReference type="ARBA" id="ARBA00023004"/>
    </source>
</evidence>
<dbReference type="RefSeq" id="WP_138591256.1">
    <property type="nucleotide sequence ID" value="NZ_PNBX01000028.1"/>
</dbReference>
<keyword evidence="3 14" id="KW-0813">Transport</keyword>
<proteinExistence type="inferred from homology"/>
<organism evidence="19 20">
    <name type="scientific">Pseudoalteromonas aurantia</name>
    <dbReference type="NCBI Taxonomy" id="43654"/>
    <lineage>
        <taxon>Bacteria</taxon>
        <taxon>Pseudomonadati</taxon>
        <taxon>Pseudomonadota</taxon>
        <taxon>Gammaproteobacteria</taxon>
        <taxon>Alteromonadales</taxon>
        <taxon>Pseudoalteromonadaceae</taxon>
        <taxon>Pseudoalteromonas</taxon>
    </lineage>
</organism>
<dbReference type="InterPro" id="IPR036942">
    <property type="entry name" value="Beta-barrel_TonB_sf"/>
</dbReference>
<feature type="domain" description="TonB-dependent receptor plug" evidence="18">
    <location>
        <begin position="59"/>
        <end position="158"/>
    </location>
</feature>
<comment type="subcellular location">
    <subcellularLocation>
        <location evidence="1 14">Cell outer membrane</location>
        <topology evidence="1 14">Multi-pass membrane protein</topology>
    </subcellularLocation>
</comment>
<keyword evidence="12 19" id="KW-0675">Receptor</keyword>
<feature type="signal peptide" evidence="16">
    <location>
        <begin position="1"/>
        <end position="25"/>
    </location>
</feature>
<evidence type="ECO:0000256" key="7">
    <source>
        <dbReference type="ARBA" id="ARBA00022729"/>
    </source>
</evidence>
<dbReference type="GO" id="GO:0015344">
    <property type="term" value="F:siderophore uptake transmembrane transporter activity"/>
    <property type="evidence" value="ECO:0007669"/>
    <property type="project" value="TreeGrafter"/>
</dbReference>
<keyword evidence="6 14" id="KW-0812">Transmembrane</keyword>
<evidence type="ECO:0000259" key="18">
    <source>
        <dbReference type="Pfam" id="PF07715"/>
    </source>
</evidence>
<dbReference type="Pfam" id="PF00593">
    <property type="entry name" value="TonB_dep_Rec_b-barrel"/>
    <property type="match status" value="1"/>
</dbReference>
<evidence type="ECO:0000256" key="6">
    <source>
        <dbReference type="ARBA" id="ARBA00022692"/>
    </source>
</evidence>
<accession>A0A5S3VBF1</accession>
<dbReference type="Proteomes" id="UP000307217">
    <property type="component" value="Unassembled WGS sequence"/>
</dbReference>
<evidence type="ECO:0000256" key="16">
    <source>
        <dbReference type="SAM" id="SignalP"/>
    </source>
</evidence>
<dbReference type="InterPro" id="IPR010105">
    <property type="entry name" value="TonB_sidphr_rcpt"/>
</dbReference>